<organism evidence="8 9">
    <name type="scientific">Rotaria magnacalcarata</name>
    <dbReference type="NCBI Taxonomy" id="392030"/>
    <lineage>
        <taxon>Eukaryota</taxon>
        <taxon>Metazoa</taxon>
        <taxon>Spiralia</taxon>
        <taxon>Gnathifera</taxon>
        <taxon>Rotifera</taxon>
        <taxon>Eurotatoria</taxon>
        <taxon>Bdelloidea</taxon>
        <taxon>Philodinida</taxon>
        <taxon>Philodinidae</taxon>
        <taxon>Rotaria</taxon>
    </lineage>
</organism>
<dbReference type="GO" id="GO:0106274">
    <property type="term" value="F:NAD+-protein-arginine ADP-ribosyltransferase activity"/>
    <property type="evidence" value="ECO:0007669"/>
    <property type="project" value="UniProtKB-EC"/>
</dbReference>
<keyword evidence="4" id="KW-0548">Nucleotidyltransferase</keyword>
<dbReference type="Proteomes" id="UP000663856">
    <property type="component" value="Unassembled WGS sequence"/>
</dbReference>
<dbReference type="GO" id="GO:0016779">
    <property type="term" value="F:nucleotidyltransferase activity"/>
    <property type="evidence" value="ECO:0007669"/>
    <property type="project" value="UniProtKB-KW"/>
</dbReference>
<dbReference type="Proteomes" id="UP000663887">
    <property type="component" value="Unassembled WGS sequence"/>
</dbReference>
<comment type="caution">
    <text evidence="8">The sequence shown here is derived from an EMBL/GenBank/DDBJ whole genome shotgun (WGS) entry which is preliminary data.</text>
</comment>
<keyword evidence="6" id="KW-0520">NAD</keyword>
<evidence type="ECO:0000256" key="1">
    <source>
        <dbReference type="ARBA" id="ARBA00009558"/>
    </source>
</evidence>
<dbReference type="InterPro" id="IPR000768">
    <property type="entry name" value="ART"/>
</dbReference>
<protein>
    <recommendedName>
        <fullName evidence="6">NAD(P)(+)--arginine ADP-ribosyltransferase</fullName>
        <ecNumber evidence="6">2.4.2.31</ecNumber>
    </recommendedName>
    <alternativeName>
        <fullName evidence="6">Mono(ADP-ribosyl)transferase</fullName>
    </alternativeName>
</protein>
<evidence type="ECO:0000256" key="3">
    <source>
        <dbReference type="ARBA" id="ARBA00022679"/>
    </source>
</evidence>
<keyword evidence="2 6" id="KW-0328">Glycosyltransferase</keyword>
<name>A0A816TUY8_9BILA</name>
<proteinExistence type="inferred from homology"/>
<evidence type="ECO:0000256" key="5">
    <source>
        <dbReference type="ARBA" id="ARBA00047597"/>
    </source>
</evidence>
<evidence type="ECO:0000313" key="9">
    <source>
        <dbReference type="Proteomes" id="UP000663887"/>
    </source>
</evidence>
<dbReference type="Gene3D" id="3.90.176.10">
    <property type="entry name" value="Toxin ADP-ribosyltransferase, Chain A, domain 1"/>
    <property type="match status" value="1"/>
</dbReference>
<dbReference type="EC" id="2.4.2.31" evidence="6"/>
<comment type="similarity">
    <text evidence="1 6">Belongs to the Arg-specific ADP-ribosyltransferase family.</text>
</comment>
<evidence type="ECO:0000256" key="4">
    <source>
        <dbReference type="ARBA" id="ARBA00022695"/>
    </source>
</evidence>
<evidence type="ECO:0000313" key="8">
    <source>
        <dbReference type="EMBL" id="CAF2101085.1"/>
    </source>
</evidence>
<dbReference type="EMBL" id="CAJNRF010003333">
    <property type="protein sequence ID" value="CAF2049705.1"/>
    <property type="molecule type" value="Genomic_DNA"/>
</dbReference>
<dbReference type="SUPFAM" id="SSF56399">
    <property type="entry name" value="ADP-ribosylation"/>
    <property type="match status" value="1"/>
</dbReference>
<comment type="catalytic activity">
    <reaction evidence="5 6">
        <text>L-arginyl-[protein] + NAD(+) = N(omega)-(ADP-D-ribosyl)-L-arginyl-[protein] + nicotinamide + H(+)</text>
        <dbReference type="Rhea" id="RHEA:19149"/>
        <dbReference type="Rhea" id="RHEA-COMP:10532"/>
        <dbReference type="Rhea" id="RHEA-COMP:15087"/>
        <dbReference type="ChEBI" id="CHEBI:15378"/>
        <dbReference type="ChEBI" id="CHEBI:17154"/>
        <dbReference type="ChEBI" id="CHEBI:29965"/>
        <dbReference type="ChEBI" id="CHEBI:57540"/>
        <dbReference type="ChEBI" id="CHEBI:142554"/>
        <dbReference type="EC" id="2.4.2.31"/>
    </reaction>
</comment>
<accession>A0A816TUY8</accession>
<gene>
    <name evidence="7" type="ORF">WKI299_LOCUS9919</name>
    <name evidence="8" type="ORF">XDN619_LOCUS18706</name>
</gene>
<dbReference type="AlphaFoldDB" id="A0A816TUY8"/>
<reference evidence="8" key="1">
    <citation type="submission" date="2021-02" db="EMBL/GenBank/DDBJ databases">
        <authorList>
            <person name="Nowell W R."/>
        </authorList>
    </citation>
    <scope>NUCLEOTIDE SEQUENCE</scope>
</reference>
<evidence type="ECO:0000313" key="7">
    <source>
        <dbReference type="EMBL" id="CAF2049705.1"/>
    </source>
</evidence>
<keyword evidence="3 6" id="KW-0808">Transferase</keyword>
<keyword evidence="6" id="KW-0521">NADP</keyword>
<evidence type="ECO:0000256" key="6">
    <source>
        <dbReference type="RuleBase" id="RU361228"/>
    </source>
</evidence>
<dbReference type="PROSITE" id="PS51996">
    <property type="entry name" value="TR_MART"/>
    <property type="match status" value="1"/>
</dbReference>
<feature type="chain" id="PRO_5035957172" description="NAD(P)(+)--arginine ADP-ribosyltransferase" evidence="6">
    <location>
        <begin position="18"/>
        <end position="434"/>
    </location>
</feature>
<sequence>MMTLKLIKFSAAPSALCIKFWCLEPALPPCAIHLYTQETPLYSLLNNALRQVQGRDLTSWYPYLKLFITALQKLPPYRGTVWRGVPRDLSAKYEKGDVKTWWGFSSCTSSLDILTSSNLLGSTGVWTLFNIENFNGRQISEFSAHCSEKEILLLPGTCVRVVGQMKQSDGLQIIHLKQIKAPHFLLENHIRAKPIRQITENYSQNRKTAYNDSPEEEYGYEQKYFAAQGTATAKPPPTFYAQLELANNISSDEEKAKLLQHLLRINNLSDKMIADIVECITTIYSDREKYELLQLILKRSSLSNKQLETTVELINDIRSDNYKANSLKTLLSCEQFIAQYFSIIIEATEEIYSDEDKSNFYKNLMNNRYLQLIHYSMLSYAIKNINSDTCKRELLCKLAPKLPKTNPKISRAYIDAADSIYSSQEKASATLAFQ</sequence>
<dbReference type="EMBL" id="CAJNRG010008067">
    <property type="protein sequence ID" value="CAF2101085.1"/>
    <property type="molecule type" value="Genomic_DNA"/>
</dbReference>
<evidence type="ECO:0000256" key="2">
    <source>
        <dbReference type="ARBA" id="ARBA00022676"/>
    </source>
</evidence>
<dbReference type="Pfam" id="PF01129">
    <property type="entry name" value="ART"/>
    <property type="match status" value="1"/>
</dbReference>
<feature type="signal peptide" evidence="6">
    <location>
        <begin position="1"/>
        <end position="17"/>
    </location>
</feature>
<keyword evidence="6" id="KW-0732">Signal</keyword>